<keyword evidence="3" id="KW-1185">Reference proteome</keyword>
<keyword evidence="1" id="KW-0812">Transmembrane</keyword>
<reference evidence="2" key="1">
    <citation type="submission" date="2020-01" db="EMBL/GenBank/DDBJ databases">
        <authorList>
            <consortium name="DOE Joint Genome Institute"/>
            <person name="Haridas S."/>
            <person name="Albert R."/>
            <person name="Binder M."/>
            <person name="Bloem J."/>
            <person name="Labutti K."/>
            <person name="Salamov A."/>
            <person name="Andreopoulos B."/>
            <person name="Baker S.E."/>
            <person name="Barry K."/>
            <person name="Bills G."/>
            <person name="Bluhm B.H."/>
            <person name="Cannon C."/>
            <person name="Castanera R."/>
            <person name="Culley D.E."/>
            <person name="Daum C."/>
            <person name="Ezra D."/>
            <person name="Gonzalez J.B."/>
            <person name="Henrissat B."/>
            <person name="Kuo A."/>
            <person name="Liang C."/>
            <person name="Lipzen A."/>
            <person name="Lutzoni F."/>
            <person name="Magnuson J."/>
            <person name="Mondo S."/>
            <person name="Nolan M."/>
            <person name="Ohm R."/>
            <person name="Pangilinan J."/>
            <person name="Park H.-J."/>
            <person name="Ramirez L."/>
            <person name="Alfaro M."/>
            <person name="Sun H."/>
            <person name="Tritt A."/>
            <person name="Yoshinaga Y."/>
            <person name="Zwiers L.-H."/>
            <person name="Turgeon B.G."/>
            <person name="Goodwin S.B."/>
            <person name="Spatafora J.W."/>
            <person name="Crous P.W."/>
            <person name="Grigoriev I.V."/>
        </authorList>
    </citation>
    <scope>NUCLEOTIDE SEQUENCE</scope>
    <source>
        <strain evidence="2">IPT5</strain>
    </source>
</reference>
<sequence>MGPLDIFGVLHAPARLACRLLLSPKYFFRGVKPSEWRRDEYARIRYGTNYKWKPWLLFDIDELERVEQIVREASDDEILRLRNSQLDVTKLVAVVAALLAQAALSSLSLPKLEETHYSARALLTGSLILGLLALFFTCVQQREFGQYVQPEEIRAWLSTEEESGGKDRRSSIIAHQLLQAPFEMLGVSVNMFIAGLGVYEGSAFTRNFGLNTVNGIPDLYVMVLRQISA</sequence>
<dbReference type="Proteomes" id="UP000799423">
    <property type="component" value="Unassembled WGS sequence"/>
</dbReference>
<gene>
    <name evidence="2" type="ORF">T440DRAFT_549993</name>
</gene>
<protein>
    <submittedName>
        <fullName evidence="2">Uncharacterized protein</fullName>
    </submittedName>
</protein>
<evidence type="ECO:0000256" key="1">
    <source>
        <dbReference type="SAM" id="Phobius"/>
    </source>
</evidence>
<dbReference type="OrthoDB" id="4941332at2759"/>
<organism evidence="2 3">
    <name type="scientific">Plenodomus tracheiphilus IPT5</name>
    <dbReference type="NCBI Taxonomy" id="1408161"/>
    <lineage>
        <taxon>Eukaryota</taxon>
        <taxon>Fungi</taxon>
        <taxon>Dikarya</taxon>
        <taxon>Ascomycota</taxon>
        <taxon>Pezizomycotina</taxon>
        <taxon>Dothideomycetes</taxon>
        <taxon>Pleosporomycetidae</taxon>
        <taxon>Pleosporales</taxon>
        <taxon>Pleosporineae</taxon>
        <taxon>Leptosphaeriaceae</taxon>
        <taxon>Plenodomus</taxon>
    </lineage>
</organism>
<evidence type="ECO:0000313" key="2">
    <source>
        <dbReference type="EMBL" id="KAF2856639.1"/>
    </source>
</evidence>
<keyword evidence="1" id="KW-0472">Membrane</keyword>
<name>A0A6A7BQ08_9PLEO</name>
<accession>A0A6A7BQ08</accession>
<dbReference type="EMBL" id="MU006288">
    <property type="protein sequence ID" value="KAF2856639.1"/>
    <property type="molecule type" value="Genomic_DNA"/>
</dbReference>
<evidence type="ECO:0000313" key="3">
    <source>
        <dbReference type="Proteomes" id="UP000799423"/>
    </source>
</evidence>
<keyword evidence="1" id="KW-1133">Transmembrane helix</keyword>
<feature type="transmembrane region" description="Helical" evidence="1">
    <location>
        <begin position="121"/>
        <end position="139"/>
    </location>
</feature>
<proteinExistence type="predicted"/>
<dbReference type="AlphaFoldDB" id="A0A6A7BQ08"/>